<proteinExistence type="predicted"/>
<dbReference type="Pfam" id="PF07130">
    <property type="entry name" value="YebG"/>
    <property type="match status" value="1"/>
</dbReference>
<dbReference type="InterPro" id="IPR038627">
    <property type="entry name" value="YebG-like_sf"/>
</dbReference>
<feature type="compositionally biased region" description="Acidic residues" evidence="1">
    <location>
        <begin position="90"/>
        <end position="101"/>
    </location>
</feature>
<evidence type="ECO:0000313" key="3">
    <source>
        <dbReference type="Proteomes" id="UP001570071"/>
    </source>
</evidence>
<gene>
    <name evidence="2" type="ORF">AB6D66_01530</name>
</gene>
<organism evidence="2 3">
    <name type="scientific">Vibrio pomeroyi</name>
    <dbReference type="NCBI Taxonomy" id="198832"/>
    <lineage>
        <taxon>Bacteria</taxon>
        <taxon>Pseudomonadati</taxon>
        <taxon>Pseudomonadota</taxon>
        <taxon>Gammaproteobacteria</taxon>
        <taxon>Vibrionales</taxon>
        <taxon>Vibrionaceae</taxon>
        <taxon>Vibrio</taxon>
    </lineage>
</organism>
<evidence type="ECO:0000313" key="2">
    <source>
        <dbReference type="EMBL" id="MEZ8719729.1"/>
    </source>
</evidence>
<dbReference type="InterPro" id="IPR009813">
    <property type="entry name" value="Uncharacterised_YebG"/>
</dbReference>
<dbReference type="RefSeq" id="WP_269336674.1">
    <property type="nucleotide sequence ID" value="NZ_JBFSSG010000001.1"/>
</dbReference>
<feature type="region of interest" description="Disordered" evidence="1">
    <location>
        <begin position="76"/>
        <end position="101"/>
    </location>
</feature>
<protein>
    <submittedName>
        <fullName evidence="2">YebG family protein</fullName>
    </submittedName>
</protein>
<comment type="caution">
    <text evidence="2">The sequence shown here is derived from an EMBL/GenBank/DDBJ whole genome shotgun (WGS) entry which is preliminary data.</text>
</comment>
<name>A0ABV4MRF4_9VIBR</name>
<dbReference type="Proteomes" id="UP001570071">
    <property type="component" value="Unassembled WGS sequence"/>
</dbReference>
<dbReference type="Gene3D" id="1.10.10.710">
    <property type="entry name" value="PSPTO_1197 like"/>
    <property type="match status" value="1"/>
</dbReference>
<keyword evidence="3" id="KW-1185">Reference proteome</keyword>
<reference evidence="2 3" key="1">
    <citation type="journal article" date="2024" name="ISME J.">
        <title>Tailless and filamentous prophages are predominant in marine Vibrio.</title>
        <authorList>
            <person name="Steensen K."/>
            <person name="Seneca J."/>
            <person name="Bartlau N."/>
            <person name="Yu X.A."/>
            <person name="Hussain F.A."/>
            <person name="Polz M.F."/>
        </authorList>
    </citation>
    <scope>NUCLEOTIDE SEQUENCE [LARGE SCALE GENOMIC DNA]</scope>
    <source>
        <strain evidence="2 3">10N.239.312.F12</strain>
    </source>
</reference>
<evidence type="ECO:0000256" key="1">
    <source>
        <dbReference type="SAM" id="MobiDB-lite"/>
    </source>
</evidence>
<accession>A0ABV4MRF4</accession>
<dbReference type="EMBL" id="JBFSSG010000001">
    <property type="protein sequence ID" value="MEZ8719729.1"/>
    <property type="molecule type" value="Genomic_DNA"/>
</dbReference>
<sequence>MAVETRYVVVRNGEELLSTTDKKQADEYDKMLDMADSLFDLMGNSGLEIDESLQEKLSVYLAENKDDVLVALGAKKAKPKQKPKAVATEPEVEQDQQQEAA</sequence>